<dbReference type="AlphaFoldDB" id="A0A166ZU13"/>
<organism evidence="2 3">
    <name type="scientific">Pseudoalteromonas luteoviolacea H33</name>
    <dbReference type="NCBI Taxonomy" id="1365251"/>
    <lineage>
        <taxon>Bacteria</taxon>
        <taxon>Pseudomonadati</taxon>
        <taxon>Pseudomonadota</taxon>
        <taxon>Gammaproteobacteria</taxon>
        <taxon>Alteromonadales</taxon>
        <taxon>Pseudoalteromonadaceae</taxon>
        <taxon>Pseudoalteromonas</taxon>
    </lineage>
</organism>
<evidence type="ECO:0000313" key="2">
    <source>
        <dbReference type="EMBL" id="KZN44665.1"/>
    </source>
</evidence>
<reference evidence="2 3" key="1">
    <citation type="submission" date="2013-07" db="EMBL/GenBank/DDBJ databases">
        <title>Comparative Genomic and Metabolomic Analysis of Twelve Strains of Pseudoalteromonas luteoviolacea.</title>
        <authorList>
            <person name="Vynne N.G."/>
            <person name="Mansson M."/>
            <person name="Gram L."/>
        </authorList>
    </citation>
    <scope>NUCLEOTIDE SEQUENCE [LARGE SCALE GENOMIC DNA]</scope>
    <source>
        <strain evidence="2 3">H33</strain>
    </source>
</reference>
<comment type="caution">
    <text evidence="2">The sequence shown here is derived from an EMBL/GenBank/DDBJ whole genome shotgun (WGS) entry which is preliminary data.</text>
</comment>
<gene>
    <name evidence="2" type="ORF">N476_26200</name>
</gene>
<proteinExistence type="predicted"/>
<evidence type="ECO:0000313" key="3">
    <source>
        <dbReference type="Proteomes" id="UP000076503"/>
    </source>
</evidence>
<dbReference type="PATRIC" id="fig|1365251.3.peg.5185"/>
<dbReference type="EMBL" id="AUXZ01000140">
    <property type="protein sequence ID" value="KZN44665.1"/>
    <property type="molecule type" value="Genomic_DNA"/>
</dbReference>
<sequence length="161" mass="18777">MKSLLALAITAVTLTSAQSNARSDCPSGQGYWEEVYTNVRVCDTKQETYTVTFKDCRYTGVVYRGQIWHQPQRPWELPSSKVVNEYDYGVSSCPDTKYYSEHLTYGYIDSYGNYRTDFVSYTGTLFKGWEDTRSETRTREIKTNCRTEQRVTYEFRCGFEP</sequence>
<dbReference type="RefSeq" id="WP_063364274.1">
    <property type="nucleotide sequence ID" value="NZ_AUXZ01000140.1"/>
</dbReference>
<evidence type="ECO:0000256" key="1">
    <source>
        <dbReference type="SAM" id="SignalP"/>
    </source>
</evidence>
<feature type="chain" id="PRO_5007883381" evidence="1">
    <location>
        <begin position="22"/>
        <end position="161"/>
    </location>
</feature>
<dbReference type="OrthoDB" id="6293576at2"/>
<name>A0A166ZU13_9GAMM</name>
<dbReference type="Proteomes" id="UP000076503">
    <property type="component" value="Unassembled WGS sequence"/>
</dbReference>
<protein>
    <submittedName>
        <fullName evidence="2">Uncharacterized protein</fullName>
    </submittedName>
</protein>
<feature type="signal peptide" evidence="1">
    <location>
        <begin position="1"/>
        <end position="21"/>
    </location>
</feature>
<accession>A0A166ZU13</accession>
<keyword evidence="1" id="KW-0732">Signal</keyword>